<dbReference type="Pfam" id="PF13676">
    <property type="entry name" value="TIR_2"/>
    <property type="match status" value="1"/>
</dbReference>
<dbReference type="SUPFAM" id="SSF52200">
    <property type="entry name" value="Toll/Interleukin receptor TIR domain"/>
    <property type="match status" value="1"/>
</dbReference>
<dbReference type="PANTHER" id="PTHR46082">
    <property type="entry name" value="ATP/GTP-BINDING PROTEIN-RELATED"/>
    <property type="match status" value="1"/>
</dbReference>
<dbReference type="SUPFAM" id="SSF48452">
    <property type="entry name" value="TPR-like"/>
    <property type="match status" value="1"/>
</dbReference>
<name>A0AAW1R851_9CHLO</name>
<dbReference type="Pfam" id="PF13424">
    <property type="entry name" value="TPR_12"/>
    <property type="match status" value="2"/>
</dbReference>
<feature type="region of interest" description="Disordered" evidence="1">
    <location>
        <begin position="895"/>
        <end position="937"/>
    </location>
</feature>
<dbReference type="Gene3D" id="3.40.50.10140">
    <property type="entry name" value="Toll/interleukin-1 receptor homology (TIR) domain"/>
    <property type="match status" value="1"/>
</dbReference>
<dbReference type="InterPro" id="IPR053137">
    <property type="entry name" value="NLR-like"/>
</dbReference>
<dbReference type="Gene3D" id="1.25.40.10">
    <property type="entry name" value="Tetratricopeptide repeat domain"/>
    <property type="match status" value="2"/>
</dbReference>
<dbReference type="EMBL" id="JALJOR010000001">
    <property type="protein sequence ID" value="KAK9829532.1"/>
    <property type="molecule type" value="Genomic_DNA"/>
</dbReference>
<gene>
    <name evidence="3" type="ORF">WJX72_006350</name>
</gene>
<dbReference type="InterPro" id="IPR027417">
    <property type="entry name" value="P-loop_NTPase"/>
</dbReference>
<evidence type="ECO:0000259" key="2">
    <source>
        <dbReference type="PROSITE" id="PS50104"/>
    </source>
</evidence>
<keyword evidence="4" id="KW-1185">Reference proteome</keyword>
<dbReference type="InterPro" id="IPR000157">
    <property type="entry name" value="TIR_dom"/>
</dbReference>
<dbReference type="InterPro" id="IPR035897">
    <property type="entry name" value="Toll_tir_struct_dom_sf"/>
</dbReference>
<organism evidence="3 4">
    <name type="scientific">[Myrmecia] bisecta</name>
    <dbReference type="NCBI Taxonomy" id="41462"/>
    <lineage>
        <taxon>Eukaryota</taxon>
        <taxon>Viridiplantae</taxon>
        <taxon>Chlorophyta</taxon>
        <taxon>core chlorophytes</taxon>
        <taxon>Trebouxiophyceae</taxon>
        <taxon>Trebouxiales</taxon>
        <taxon>Trebouxiaceae</taxon>
        <taxon>Myrmecia</taxon>
    </lineage>
</organism>
<dbReference type="GO" id="GO:0007165">
    <property type="term" value="P:signal transduction"/>
    <property type="evidence" value="ECO:0007669"/>
    <property type="project" value="InterPro"/>
</dbReference>
<proteinExistence type="predicted"/>
<dbReference type="SUPFAM" id="SSF52540">
    <property type="entry name" value="P-loop containing nucleoside triphosphate hydrolases"/>
    <property type="match status" value="1"/>
</dbReference>
<evidence type="ECO:0000313" key="3">
    <source>
        <dbReference type="EMBL" id="KAK9829532.1"/>
    </source>
</evidence>
<dbReference type="Gene3D" id="3.40.50.300">
    <property type="entry name" value="P-loop containing nucleotide triphosphate hydrolases"/>
    <property type="match status" value="1"/>
</dbReference>
<dbReference type="Proteomes" id="UP001489004">
    <property type="component" value="Unassembled WGS sequence"/>
</dbReference>
<reference evidence="3 4" key="1">
    <citation type="journal article" date="2024" name="Nat. Commun.">
        <title>Phylogenomics reveals the evolutionary origins of lichenization in chlorophyte algae.</title>
        <authorList>
            <person name="Puginier C."/>
            <person name="Libourel C."/>
            <person name="Otte J."/>
            <person name="Skaloud P."/>
            <person name="Haon M."/>
            <person name="Grisel S."/>
            <person name="Petersen M."/>
            <person name="Berrin J.G."/>
            <person name="Delaux P.M."/>
            <person name="Dal Grande F."/>
            <person name="Keller J."/>
        </authorList>
    </citation>
    <scope>NUCLEOTIDE SEQUENCE [LARGE SCALE GENOMIC DNA]</scope>
    <source>
        <strain evidence="3 4">SAG 2043</strain>
    </source>
</reference>
<dbReference type="InterPro" id="IPR011990">
    <property type="entry name" value="TPR-like_helical_dom_sf"/>
</dbReference>
<accession>A0AAW1R851</accession>
<dbReference type="PANTHER" id="PTHR46082:SF6">
    <property type="entry name" value="AAA+ ATPASE DOMAIN-CONTAINING PROTEIN-RELATED"/>
    <property type="match status" value="1"/>
</dbReference>
<protein>
    <recommendedName>
        <fullName evidence="2">TIR domain-containing protein</fullName>
    </recommendedName>
</protein>
<evidence type="ECO:0000313" key="4">
    <source>
        <dbReference type="Proteomes" id="UP001489004"/>
    </source>
</evidence>
<dbReference type="PROSITE" id="PS50104">
    <property type="entry name" value="TIR"/>
    <property type="match status" value="1"/>
</dbReference>
<feature type="compositionally biased region" description="Polar residues" evidence="1">
    <location>
        <begin position="911"/>
        <end position="920"/>
    </location>
</feature>
<sequence>MFGDYAWQEKFETAMLGVVVISPDFVRGKYTMAELHLLLEKHSMQPAEEPTSVFPIFYGLTIEQCIDQNTFRALYDADPWVGGTGRPDPDVLDMWARDIETLCKICCSQPAEDCHYDGRMPNLAAEAVIAYLRSIGRLPAGYHSSAPVGANLLARKTTPLFGREEELQLLHAALQGDPGKQGCAAFIWGGAGAGKSALAMEAGMHMWETGELPGGAYCFSLAGTYLHKTYKRSSAADSERLIVDRMHAALQRTRDVEAFKPHASLDDIEIWLQSKSSGLPLLILFENAEEVFFNDETAKGFFKVWTMLKTFSQAKLLVTTRKTSALQGATELHLRMLGSSSAVVVGSLIHANTCTAQEAIDQARHGGLMNICGHYAPTGLTQLPTVPIQRILDMSRSLEDFRNCSLLEEAAQPSQQPGREQLASTRYILDPLVSEILGEDLRFEHQQETSAVYNTFVRWMYTRSQQLRRLSPRSAAGYPASWLFRALSPEAAAGNPAEAKQLIADYLSNSKKLPAMLAQRQGDFQRSAITPLVELAHALEDWGQTDDAAATYTQVLEIRQQLLGAEHPDTLASMNDLAVTFSTLGQPGRAAETHGQVLEVRERVLGPEHPDTLTSMYNLACALSALGQLKRVTALHQQAYEARQQVLRTRQRVLGAEHPDTLTSMGNAALILAAAGQLEAADVMYREILEVRQRSLSAAHPDTLASASNMEWISAALQQVQSMAGHAQQCMFKMERGPQRDALAYLLQLVGIAFYREGPSNGVPDMAYPVRLPLKRKQLAEMVHRLVRLAAGWSASLSGSQMASDPPLATFRNAEALLTRARDAGKMESEVDAQYFDPLTFKTMSDPVAVVALRHVLLWDNDDSEVHRLLANAEKLVQETYNNPDLRSIMSRAASTSNLGPGEEPDKSSMWRDQTPSLRTSMEDAEAAASSLACPGSSRGDQDLAQLALAHVYSTSSSYDQQELRGAAELMVSEGNEIERIQFDEGRVADAYAALNQRLTNKGLKARYAVTRYLKDGQKVVLRLNEDAHGQVATERVDSAALPLITDIYLYQCTMEGMIPNGLILFGHNIRDDDVQFYARYDQLNQLELTRTACREVKTHMKDWFEASRSEERVAVALPADVVRPFNVLACIDCWQVEYPGVPLDLVNLMQGRIKRPAPAEPEEAGGSAQPAKRACHVPGCQIASCRRVVIYHAPEDRESVAEPLCAALSAIAITAVADQDESALGQSISQTMQQAVRSARGSVVLLSEKLLCGDSLRKVLELVKAYNAGLLPNLLPVFLRFTREEGKELLGKLSSEMDKQLLAPFLLDQGGLHHKDLYHPGTWHTQSLETLIHKIVEAAKTW</sequence>
<evidence type="ECO:0000256" key="1">
    <source>
        <dbReference type="SAM" id="MobiDB-lite"/>
    </source>
</evidence>
<comment type="caution">
    <text evidence="3">The sequence shown here is derived from an EMBL/GenBank/DDBJ whole genome shotgun (WGS) entry which is preliminary data.</text>
</comment>
<feature type="domain" description="TIR" evidence="2">
    <location>
        <begin position="1185"/>
        <end position="1302"/>
    </location>
</feature>